<organism evidence="1 2">
    <name type="scientific">Peribacillus asahii</name>
    <dbReference type="NCBI Taxonomy" id="228899"/>
    <lineage>
        <taxon>Bacteria</taxon>
        <taxon>Bacillati</taxon>
        <taxon>Bacillota</taxon>
        <taxon>Bacilli</taxon>
        <taxon>Bacillales</taxon>
        <taxon>Bacillaceae</taxon>
        <taxon>Peribacillus</taxon>
    </lineage>
</organism>
<dbReference type="EMBL" id="CP026095">
    <property type="protein sequence ID" value="AZV45336.1"/>
    <property type="molecule type" value="Genomic_DNA"/>
</dbReference>
<reference evidence="1 2" key="1">
    <citation type="submission" date="2018-01" db="EMBL/GenBank/DDBJ databases">
        <title>Bacillus asahii Genome sequencing and assembly.</title>
        <authorList>
            <person name="Jiang H."/>
            <person name="Feng Y."/>
            <person name="Zhao F."/>
            <person name="Lin X."/>
        </authorList>
    </citation>
    <scope>NUCLEOTIDE SEQUENCE [LARGE SCALE GENOMIC DNA]</scope>
    <source>
        <strain evidence="1 2">OM18</strain>
    </source>
</reference>
<evidence type="ECO:0000313" key="2">
    <source>
        <dbReference type="Proteomes" id="UP000283095"/>
    </source>
</evidence>
<protein>
    <submittedName>
        <fullName evidence="1">Uncharacterized protein</fullName>
    </submittedName>
</protein>
<dbReference type="AlphaFoldDB" id="A0A3Q9RSP0"/>
<sequence>MGEPIKIFNLVTSLIQLSGYRTEKIGIKFSALPPGRENVRGFA</sequence>
<dbReference type="Proteomes" id="UP000283095">
    <property type="component" value="Chromosome"/>
</dbReference>
<name>A0A3Q9RSP0_9BACI</name>
<accession>A0A3Q9RSP0</accession>
<gene>
    <name evidence="1" type="ORF">BAOM_4758</name>
</gene>
<dbReference type="KEGG" id="pasa:BAOM_4758"/>
<proteinExistence type="predicted"/>
<evidence type="ECO:0000313" key="1">
    <source>
        <dbReference type="EMBL" id="AZV45336.1"/>
    </source>
</evidence>